<dbReference type="InterPro" id="IPR045851">
    <property type="entry name" value="AMP-bd_C_sf"/>
</dbReference>
<feature type="domain" description="AMP-dependent synthetase/ligase" evidence="3">
    <location>
        <begin position="28"/>
        <end position="388"/>
    </location>
</feature>
<dbReference type="Pfam" id="PF13193">
    <property type="entry name" value="AMP-binding_C"/>
    <property type="match status" value="1"/>
</dbReference>
<sequence>MVYKSKYPTKIVPKATSIYNVLFNNDNQVPKDRLIYIDIEDTSKNLTHGQVEIQIRKAAAGFMREFNLKKGDVVAICSPNQVDYPVVLHGAVCAGGVAAAIDQMSSVDLIAADLDTVQAKILIVHKDTLDNSLAAAKLVGFPESNILVFGDHGSNGIRTVNETILKGDELATPLEFTEQEMMNDPAYLYFTSGTTGRKKAVMITQNNILNSMLLKNDWSIKNMNILAYTEYHHASSLLTVMHLSIYLGLTTFVMAHYTLPKLCAAIEKFKINFTATQPFIISALAKDSIANDYDLSSLKYVICCGAALDNSVTLTVKERLGLSILNGYGMTEVLGLFDTDPEITEANGIGYLAAGFSARIVDDEGKDVPTGQMGELWVKGPTVSRGYYRNPEATNATFDPDGYLHTGDLVRCDDNGMFYYVDRFKDLIKYHLCHIYPSDIENVLMTHPKVAECAAIGVYYPEFTTELPRAYVHLVHGEKYTEQVERELQEYADSRLDNEKRLRGGIVIVDSFPRTASGKIQRRILRQEAKRSILA</sequence>
<dbReference type="PANTHER" id="PTHR24096">
    <property type="entry name" value="LONG-CHAIN-FATTY-ACID--COA LIGASE"/>
    <property type="match status" value="1"/>
</dbReference>
<dbReference type="GO" id="GO:0016405">
    <property type="term" value="F:CoA-ligase activity"/>
    <property type="evidence" value="ECO:0007669"/>
    <property type="project" value="TreeGrafter"/>
</dbReference>
<dbReference type="Gene3D" id="3.30.300.30">
    <property type="match status" value="1"/>
</dbReference>
<dbReference type="SUPFAM" id="SSF56801">
    <property type="entry name" value="Acetyl-CoA synthetase-like"/>
    <property type="match status" value="1"/>
</dbReference>
<keyword evidence="2" id="KW-0436">Ligase</keyword>
<dbReference type="PANTHER" id="PTHR24096:SF149">
    <property type="entry name" value="AMP-BINDING DOMAIN-CONTAINING PROTEIN-RELATED"/>
    <property type="match status" value="1"/>
</dbReference>
<dbReference type="Gene3D" id="3.40.50.12780">
    <property type="entry name" value="N-terminal domain of ligase-like"/>
    <property type="match status" value="1"/>
</dbReference>
<dbReference type="EMBL" id="LN726961">
    <property type="protein sequence ID" value="CEP11792.1"/>
    <property type="molecule type" value="Genomic_DNA"/>
</dbReference>
<name>A0A0B7N2Z9_9FUNG</name>
<accession>A0A0B7N2Z9</accession>
<proteinExistence type="inferred from homology"/>
<dbReference type="InterPro" id="IPR025110">
    <property type="entry name" value="AMP-bd_C"/>
</dbReference>
<dbReference type="STRING" id="35722.A0A0B7N2Z9"/>
<keyword evidence="6" id="KW-1185">Reference proteome</keyword>
<dbReference type="Proteomes" id="UP000054107">
    <property type="component" value="Unassembled WGS sequence"/>
</dbReference>
<comment type="similarity">
    <text evidence="1">Belongs to the ATP-dependent AMP-binding enzyme family.</text>
</comment>
<dbReference type="AlphaFoldDB" id="A0A0B7N2Z9"/>
<protein>
    <recommendedName>
        <fullName evidence="7">AMP-dependent synthetase/ligase domain-containing protein</fullName>
    </recommendedName>
</protein>
<dbReference type="Pfam" id="PF00501">
    <property type="entry name" value="AMP-binding"/>
    <property type="match status" value="1"/>
</dbReference>
<evidence type="ECO:0000259" key="4">
    <source>
        <dbReference type="Pfam" id="PF13193"/>
    </source>
</evidence>
<feature type="domain" description="AMP-binding enzyme C-terminal" evidence="4">
    <location>
        <begin position="440"/>
        <end position="519"/>
    </location>
</feature>
<dbReference type="InterPro" id="IPR000873">
    <property type="entry name" value="AMP-dep_synth/lig_dom"/>
</dbReference>
<organism evidence="5 6">
    <name type="scientific">Parasitella parasitica</name>
    <dbReference type="NCBI Taxonomy" id="35722"/>
    <lineage>
        <taxon>Eukaryota</taxon>
        <taxon>Fungi</taxon>
        <taxon>Fungi incertae sedis</taxon>
        <taxon>Mucoromycota</taxon>
        <taxon>Mucoromycotina</taxon>
        <taxon>Mucoromycetes</taxon>
        <taxon>Mucorales</taxon>
        <taxon>Mucorineae</taxon>
        <taxon>Mucoraceae</taxon>
        <taxon>Parasitella</taxon>
    </lineage>
</organism>
<evidence type="ECO:0000256" key="2">
    <source>
        <dbReference type="ARBA" id="ARBA00022598"/>
    </source>
</evidence>
<evidence type="ECO:0000256" key="1">
    <source>
        <dbReference type="ARBA" id="ARBA00006432"/>
    </source>
</evidence>
<reference evidence="5 6" key="1">
    <citation type="submission" date="2014-09" db="EMBL/GenBank/DDBJ databases">
        <authorList>
            <person name="Ellenberger Sabrina"/>
        </authorList>
    </citation>
    <scope>NUCLEOTIDE SEQUENCE [LARGE SCALE GENOMIC DNA]</scope>
    <source>
        <strain evidence="5 6">CBS 412.66</strain>
    </source>
</reference>
<dbReference type="OrthoDB" id="6509636at2759"/>
<evidence type="ECO:0008006" key="7">
    <source>
        <dbReference type="Google" id="ProtNLM"/>
    </source>
</evidence>
<dbReference type="InterPro" id="IPR042099">
    <property type="entry name" value="ANL_N_sf"/>
</dbReference>
<evidence type="ECO:0000313" key="5">
    <source>
        <dbReference type="EMBL" id="CEP11792.1"/>
    </source>
</evidence>
<evidence type="ECO:0000259" key="3">
    <source>
        <dbReference type="Pfam" id="PF00501"/>
    </source>
</evidence>
<gene>
    <name evidence="5" type="primary">PARPA_05681.1 scaffold 19499</name>
</gene>
<evidence type="ECO:0000313" key="6">
    <source>
        <dbReference type="Proteomes" id="UP000054107"/>
    </source>
</evidence>